<dbReference type="InterPro" id="IPR037516">
    <property type="entry name" value="Tripartite_DENN"/>
</dbReference>
<keyword evidence="4" id="KW-1185">Reference proteome</keyword>
<feature type="domain" description="UDENN" evidence="3">
    <location>
        <begin position="70"/>
        <end position="502"/>
    </location>
</feature>
<evidence type="ECO:0000313" key="4">
    <source>
        <dbReference type="Proteomes" id="UP000694920"/>
    </source>
</evidence>
<dbReference type="GeneID" id="107271504"/>
<dbReference type="PROSITE" id="PS50211">
    <property type="entry name" value="DENN"/>
    <property type="match status" value="1"/>
</dbReference>
<feature type="compositionally biased region" description="Polar residues" evidence="2">
    <location>
        <begin position="727"/>
        <end position="742"/>
    </location>
</feature>
<dbReference type="InterPro" id="IPR018307">
    <property type="entry name" value="ABL9/DENND6_dom"/>
</dbReference>
<dbReference type="PANTHER" id="PTHR31017:SF1">
    <property type="entry name" value="LATE SECRETORY PATHWAY PROTEIN AVL9 HOMOLOG"/>
    <property type="match status" value="1"/>
</dbReference>
<gene>
    <name evidence="5" type="primary">LOC107271504</name>
</gene>
<evidence type="ECO:0000256" key="2">
    <source>
        <dbReference type="SAM" id="MobiDB-lite"/>
    </source>
</evidence>
<evidence type="ECO:0000259" key="3">
    <source>
        <dbReference type="PROSITE" id="PS50211"/>
    </source>
</evidence>
<name>A0AAJ7C6F0_CEPCN</name>
<comment type="similarity">
    <text evidence="1">Belongs to the AVL9 family.</text>
</comment>
<evidence type="ECO:0000256" key="1">
    <source>
        <dbReference type="ARBA" id="ARBA00038178"/>
    </source>
</evidence>
<organism evidence="4 5">
    <name type="scientific">Cephus cinctus</name>
    <name type="common">Wheat stem sawfly</name>
    <dbReference type="NCBI Taxonomy" id="211228"/>
    <lineage>
        <taxon>Eukaryota</taxon>
        <taxon>Metazoa</taxon>
        <taxon>Ecdysozoa</taxon>
        <taxon>Arthropoda</taxon>
        <taxon>Hexapoda</taxon>
        <taxon>Insecta</taxon>
        <taxon>Pterygota</taxon>
        <taxon>Neoptera</taxon>
        <taxon>Endopterygota</taxon>
        <taxon>Hymenoptera</taxon>
        <taxon>Cephoidea</taxon>
        <taxon>Cephidae</taxon>
        <taxon>Cephus</taxon>
    </lineage>
</organism>
<feature type="region of interest" description="Disordered" evidence="2">
    <location>
        <begin position="698"/>
        <end position="742"/>
    </location>
</feature>
<dbReference type="Proteomes" id="UP000694920">
    <property type="component" value="Unplaced"/>
</dbReference>
<dbReference type="Pfam" id="PF09794">
    <property type="entry name" value="Avl9"/>
    <property type="match status" value="1"/>
</dbReference>
<dbReference type="PANTHER" id="PTHR31017">
    <property type="entry name" value="LATE SECRETORY PATHWAY PROTEIN AVL9-RELATED"/>
    <property type="match status" value="1"/>
</dbReference>
<dbReference type="InterPro" id="IPR051731">
    <property type="entry name" value="DENND11/AVL9_GEFs"/>
</dbReference>
<reference evidence="5" key="1">
    <citation type="submission" date="2025-08" db="UniProtKB">
        <authorList>
            <consortium name="RefSeq"/>
        </authorList>
    </citation>
    <scope>IDENTIFICATION</scope>
</reference>
<dbReference type="GO" id="GO:0005737">
    <property type="term" value="C:cytoplasm"/>
    <property type="evidence" value="ECO:0007669"/>
    <property type="project" value="TreeGrafter"/>
</dbReference>
<dbReference type="RefSeq" id="XP_015603073.1">
    <property type="nucleotide sequence ID" value="XM_015747587.2"/>
</dbReference>
<dbReference type="AlphaFoldDB" id="A0AAJ7C6F0"/>
<accession>A0AAJ7C6F0</accession>
<sequence>MLANDAVHHGACQSLSASRTSVYERKGCYPWILWDNVHEILNCVNSARFILKEKDSQKSVNMAESAGPILHVIVVGFHHKKGCQVEYSFPPLVPGAPNECPLGWKYLPTLALPDGSHNYDEDAVYFHLPSLTDSKQTVYGVSCFRQIPVEKLKNRTSDITRGTVQKSVCVLSILPLYGHIQVKMALITHAYFDKGDFSKVSLLEDTYHHLNSCMSSDSQMPPQVFVGLSARDFILHFRHKALLLFKLLLLEKKVVFYQSPVQPLCVAILTLLSLHPGMIERGLEQAACVRPSRPMSPIPNFDEDEIPTKNVHSNLSGSEVAKDNSSVANCENNSNIANEIPLCMNDNKTIETMEGKCMDGMNLPMNKNYSDNDSESETKLIEVDSMKECTESFGDDSNSKYSPKPTDNVHRVHSVNTINVGMGDADNILPRDTSSDALSDARVTNNITQIAHINPELCGLPLSLFSRGYLCLPYLSLPYLDLLGDVNVRGYIVGATNVLFKQKKQLIDVLIEVESARIEATDPELRRQLHLTTEDLRFADYVVRHVTEPRKDAFLDGVGWEGGDEWIRTQFRVYLLSLLRTSLQQDTRQSDHFNSAFVTAWRNTSNYKVWSGINKPEINSIESGHPFAGQLSVQDMKLRLSHTMQNTESGRKINQAMASTGRAVATTGKAVGGAISQAKGAFSNWWSTLTTVQGMDAEGRNDNQTMDNQETVSNPTEKLNPMVNAVDTPTSNTDTAVITDQL</sequence>
<feature type="compositionally biased region" description="Polar residues" evidence="2">
    <location>
        <begin position="702"/>
        <end position="717"/>
    </location>
</feature>
<protein>
    <submittedName>
        <fullName evidence="5">Late secretory pathway protein AVL9 homolog</fullName>
    </submittedName>
</protein>
<proteinExistence type="inferred from homology"/>
<evidence type="ECO:0000313" key="5">
    <source>
        <dbReference type="RefSeq" id="XP_015603073.1"/>
    </source>
</evidence>
<dbReference type="KEGG" id="ccin:107271504"/>